<dbReference type="Proteomes" id="UP000180166">
    <property type="component" value="Chromosome"/>
</dbReference>
<dbReference type="SMART" id="SM00493">
    <property type="entry name" value="TOPRIM"/>
    <property type="match status" value="1"/>
</dbReference>
<sequence>MIVESPTKAKKIAPYLGRGYVVEASVGHIRDLPRGAADVPAKYKGQQWARLGVDVDHDFEPIYVVSPEKKGKVSELKSLLADADELYLATDPDREGEAIAWHLLETLKPKVPVRRMVFHEITESAIRAAAADTRELDQDLVDAQETRRILDRLYGYEVSPVLWKKVMPRLSAGRVQSVATRVIVQRERERMAFRSAEYWDIAAKLDAGGNEEGGNPRVFGARLVSVEGARVATGRDFGSDGQLKSQGVVVLDAGYAQRLAESLHGVDLTVTSVESKPYTRKPYAPFMTSTLQQEAARKLRFTSERTMRVAQRLYENGYITYMRTDSTTLSQSAINAARAQATQLYGAEYVSPTPRQYNRKVKNAQEAHEAIRPSGDVFATPGQLHNKIDNDEFRLYELIWQRTVASQMQDARGTTLTVRITGVANSGEECVFSASGRTITFAGFLKAYVESVDEEAGGQSDDAESRLPALTEGQGVTAVELAPDGHTTNPPARFTEASLIKALEDLGIGRPSTYSSIIKTILDRGYVYKRGSALVPSWVAFAVIGLLEEHFGRLVDFDFTAAMEDDLDAIAGGREQRGNWLSSFYFGGDHGAQGSVARSGGLKKMVGERLDGIDAREVNSIKLFADDEGRDVVVRVGKFGPYLERMIANPDDPDGNPVSQRANLPDDLPPDELTPEVAEKLFATPQEGRSLGTDPATGHEIVAKEGRFGPYVTEVLPEPAEDIDTGAKKTAKKAADKPKPRTGSLFKSMSVETVTLDEALKLLSLPRVVGVDPASGDEITAQNGRYGPYLKKGTDSRSLTGEDQIFSVTLEEALKIYAEPKRRGGQSASAPPLRELGVDPVSEKPMVIKDGRFGPYVTDGETNASLRKGDEVESITDARASELLADRRARGPVKKAAKKTAKKAAAKKTAVAKTVVKKAAAKQAAAKTADGVTTKKAAAAKKTPVKKAAAKKTAAAAKS</sequence>
<dbReference type="InterPro" id="IPR023405">
    <property type="entry name" value="Topo_IA_core_domain"/>
</dbReference>
<dbReference type="PRINTS" id="PR00417">
    <property type="entry name" value="PRTPISMRASEI"/>
</dbReference>
<evidence type="ECO:0000256" key="2">
    <source>
        <dbReference type="ARBA" id="ARBA00009446"/>
    </source>
</evidence>
<comment type="similarity">
    <text evidence="2 8">Belongs to the type IA topoisomerase family.</text>
</comment>
<dbReference type="GO" id="GO:0003677">
    <property type="term" value="F:DNA binding"/>
    <property type="evidence" value="ECO:0007669"/>
    <property type="project" value="UniProtKB-KW"/>
</dbReference>
<gene>
    <name evidence="8 12" type="primary">topA</name>
    <name evidence="12" type="ORF">NS506_00369</name>
    <name evidence="13" type="ORF">NSK11_contig00092-0008</name>
</gene>
<protein>
    <recommendedName>
        <fullName evidence="8">DNA topoisomerase 1</fullName>
        <ecNumber evidence="8">5.6.2.1</ecNumber>
    </recommendedName>
    <alternativeName>
        <fullName evidence="8">DNA topoisomerase I</fullName>
    </alternativeName>
</protein>
<dbReference type="GO" id="GO:0046872">
    <property type="term" value="F:metal ion binding"/>
    <property type="evidence" value="ECO:0007669"/>
    <property type="project" value="UniProtKB-KW"/>
</dbReference>
<evidence type="ECO:0000313" key="13">
    <source>
        <dbReference type="EMBL" id="GAP30706.1"/>
    </source>
</evidence>
<dbReference type="InterPro" id="IPR025589">
    <property type="entry name" value="Toprim_C_rpt"/>
</dbReference>
<evidence type="ECO:0000313" key="12">
    <source>
        <dbReference type="EMBL" id="APA94452.1"/>
    </source>
</evidence>
<dbReference type="GO" id="GO:0006265">
    <property type="term" value="P:DNA topological change"/>
    <property type="evidence" value="ECO:0007669"/>
    <property type="project" value="UniProtKB-UniRule"/>
</dbReference>
<keyword evidence="4" id="KW-0460">Magnesium</keyword>
<organism evidence="12 15">
    <name type="scientific">Nocardia seriolae</name>
    <dbReference type="NCBI Taxonomy" id="37332"/>
    <lineage>
        <taxon>Bacteria</taxon>
        <taxon>Bacillati</taxon>
        <taxon>Actinomycetota</taxon>
        <taxon>Actinomycetes</taxon>
        <taxon>Mycobacteriales</taxon>
        <taxon>Nocardiaceae</taxon>
        <taxon>Nocardia</taxon>
    </lineage>
</organism>
<dbReference type="EMBL" id="BBYQ01000092">
    <property type="protein sequence ID" value="GAP30706.1"/>
    <property type="molecule type" value="Genomic_DNA"/>
</dbReference>
<feature type="site" description="Interaction with DNA" evidence="8">
    <location>
        <position position="148"/>
    </location>
</feature>
<dbReference type="Gene3D" id="1.10.460.10">
    <property type="entry name" value="Topoisomerase I, domain 2"/>
    <property type="match status" value="1"/>
</dbReference>
<dbReference type="GeneID" id="93371793"/>
<dbReference type="InterPro" id="IPR013825">
    <property type="entry name" value="Topo_IA_cen_sub2"/>
</dbReference>
<comment type="subunit">
    <text evidence="8">Monomer.</text>
</comment>
<dbReference type="PANTHER" id="PTHR42785:SF1">
    <property type="entry name" value="DNA TOPOISOMERASE"/>
    <property type="match status" value="1"/>
</dbReference>
<dbReference type="NCBIfam" id="TIGR01051">
    <property type="entry name" value="topA_bact"/>
    <property type="match status" value="1"/>
</dbReference>
<dbReference type="FunFam" id="1.10.290.10:FF:000002">
    <property type="entry name" value="DNA topoisomerase 1"/>
    <property type="match status" value="1"/>
</dbReference>
<evidence type="ECO:0000313" key="14">
    <source>
        <dbReference type="Proteomes" id="UP000037179"/>
    </source>
</evidence>
<dbReference type="Gene3D" id="3.40.50.140">
    <property type="match status" value="1"/>
</dbReference>
<feature type="compositionally biased region" description="Low complexity" evidence="9">
    <location>
        <begin position="923"/>
        <end position="942"/>
    </location>
</feature>
<dbReference type="SMART" id="SM00436">
    <property type="entry name" value="TOP1Bc"/>
    <property type="match status" value="1"/>
</dbReference>
<dbReference type="InterPro" id="IPR013826">
    <property type="entry name" value="Topo_IA_cen_sub3"/>
</dbReference>
<dbReference type="Gene3D" id="1.10.290.10">
    <property type="entry name" value="Topoisomerase I, domain 4"/>
    <property type="match status" value="1"/>
</dbReference>
<dbReference type="PROSITE" id="PS50880">
    <property type="entry name" value="TOPRIM"/>
    <property type="match status" value="1"/>
</dbReference>
<dbReference type="InterPro" id="IPR028612">
    <property type="entry name" value="Topoisom_1_IA"/>
</dbReference>
<evidence type="ECO:0000256" key="7">
    <source>
        <dbReference type="ARBA" id="ARBA00023235"/>
    </source>
</evidence>
<dbReference type="RefSeq" id="WP_071812284.1">
    <property type="nucleotide sequence ID" value="NZ_AP017900.1"/>
</dbReference>
<feature type="region of interest" description="Disordered" evidence="9">
    <location>
        <begin position="646"/>
        <end position="669"/>
    </location>
</feature>
<evidence type="ECO:0000256" key="5">
    <source>
        <dbReference type="ARBA" id="ARBA00023029"/>
    </source>
</evidence>
<evidence type="ECO:0000256" key="8">
    <source>
        <dbReference type="HAMAP-Rule" id="MF_00952"/>
    </source>
</evidence>
<evidence type="ECO:0000256" key="6">
    <source>
        <dbReference type="ARBA" id="ARBA00023125"/>
    </source>
</evidence>
<dbReference type="PROSITE" id="PS00396">
    <property type="entry name" value="TOPO_IA_1"/>
    <property type="match status" value="1"/>
</dbReference>
<evidence type="ECO:0000259" key="10">
    <source>
        <dbReference type="PROSITE" id="PS50880"/>
    </source>
</evidence>
<feature type="site" description="Interaction with DNA" evidence="8">
    <location>
        <position position="147"/>
    </location>
</feature>
<dbReference type="GO" id="GO:0003917">
    <property type="term" value="F:DNA topoisomerase type I (single strand cut, ATP-independent) activity"/>
    <property type="evidence" value="ECO:0007669"/>
    <property type="project" value="UniProtKB-UniRule"/>
</dbReference>
<feature type="region of interest" description="Interaction with DNA" evidence="8">
    <location>
        <begin position="171"/>
        <end position="176"/>
    </location>
</feature>
<keyword evidence="3" id="KW-0479">Metal-binding</keyword>
<dbReference type="InterPro" id="IPR034149">
    <property type="entry name" value="TOPRIM_TopoI"/>
</dbReference>
<dbReference type="Gene3D" id="2.70.20.10">
    <property type="entry name" value="Topoisomerase I, domain 3"/>
    <property type="match status" value="1"/>
</dbReference>
<accession>A0A0B8NKQ9</accession>
<feature type="site" description="Interaction with DNA" evidence="8">
    <location>
        <position position="323"/>
    </location>
</feature>
<dbReference type="PANTHER" id="PTHR42785">
    <property type="entry name" value="DNA TOPOISOMERASE, TYPE IA, CORE"/>
    <property type="match status" value="1"/>
</dbReference>
<dbReference type="AlphaFoldDB" id="A0A0B8NKQ9"/>
<dbReference type="Pfam" id="PF13368">
    <property type="entry name" value="Toprim_C_rpt"/>
    <property type="match status" value="4"/>
</dbReference>
<name>A0A0B8NKQ9_9NOCA</name>
<evidence type="ECO:0000256" key="1">
    <source>
        <dbReference type="ARBA" id="ARBA00000213"/>
    </source>
</evidence>
<reference evidence="14" key="1">
    <citation type="submission" date="2015-07" db="EMBL/GenBank/DDBJ databases">
        <title>Nocardia seriolae U-1 whole genome shotgun sequence.</title>
        <authorList>
            <person name="Imajoh M."/>
            <person name="Fukumoto Y."/>
            <person name="Sukeda M."/>
            <person name="Yamane J."/>
            <person name="Yamasaki K."/>
            <person name="Shimizu M."/>
            <person name="Ohnishi K."/>
            <person name="Oshima S."/>
        </authorList>
    </citation>
    <scope>NUCLEOTIDE SEQUENCE [LARGE SCALE GENOMIC DNA]</scope>
    <source>
        <strain evidence="14">U-1</strain>
    </source>
</reference>
<evidence type="ECO:0000256" key="9">
    <source>
        <dbReference type="SAM" id="MobiDB-lite"/>
    </source>
</evidence>
<keyword evidence="6 8" id="KW-0238">DNA-binding</keyword>
<dbReference type="HAMAP" id="MF_00952">
    <property type="entry name" value="Topoisom_1_prok"/>
    <property type="match status" value="1"/>
</dbReference>
<evidence type="ECO:0000256" key="4">
    <source>
        <dbReference type="ARBA" id="ARBA00022842"/>
    </source>
</evidence>
<reference evidence="12 15" key="3">
    <citation type="submission" date="2016-10" db="EMBL/GenBank/DDBJ databases">
        <title>Genome sequence of Nocardia seriolae strain EM150506, isolated from Anguila japonica.</title>
        <authorList>
            <person name="Han H.-J."/>
        </authorList>
    </citation>
    <scope>NUCLEOTIDE SEQUENCE [LARGE SCALE GENOMIC DNA]</scope>
    <source>
        <strain evidence="12 15">EM150506</strain>
    </source>
</reference>
<feature type="region of interest" description="Disordered" evidence="9">
    <location>
        <begin position="923"/>
        <end position="959"/>
    </location>
</feature>
<dbReference type="InterPro" id="IPR003601">
    <property type="entry name" value="Topo_IA_2"/>
</dbReference>
<dbReference type="Proteomes" id="UP000037179">
    <property type="component" value="Unassembled WGS sequence"/>
</dbReference>
<feature type="site" description="Interaction with DNA" evidence="8">
    <location>
        <position position="524"/>
    </location>
</feature>
<dbReference type="OrthoDB" id="9804262at2"/>
<dbReference type="Pfam" id="PF01751">
    <property type="entry name" value="Toprim"/>
    <property type="match status" value="1"/>
</dbReference>
<feature type="site" description="Interaction with DNA" evidence="8">
    <location>
        <position position="28"/>
    </location>
</feature>
<keyword evidence="5 8" id="KW-0799">Topoisomerase</keyword>
<comment type="function">
    <text evidence="8">Releases the supercoiling and torsional tension of DNA, which is introduced during the DNA replication and transcription, by transiently cleaving and rejoining one strand of the DNA duplex. Introduces a single-strand break via transesterification at a target site in duplex DNA. The scissile phosphodiester is attacked by the catalytic tyrosine of the enzyme, resulting in the formation of a DNA-(5'-phosphotyrosyl)-enzyme intermediate and the expulsion of a 3'-OH DNA strand. The free DNA strand then undergoes passage around the unbroken strand, thus removing DNA supercoils. Finally, in the religation step, the DNA 3'-OH attacks the covalent intermediate to expel the active-site tyrosine and restore the DNA phosphodiester backbone.</text>
</comment>
<feature type="site" description="Interaction with DNA" evidence="8">
    <location>
        <position position="163"/>
    </location>
</feature>
<feature type="domain" description="Toprim" evidence="10">
    <location>
        <begin position="1"/>
        <end position="122"/>
    </location>
</feature>
<dbReference type="KEGG" id="nsr:NS506_00369"/>
<feature type="domain" description="Topo IA-type catalytic" evidence="11">
    <location>
        <begin position="137"/>
        <end position="592"/>
    </location>
</feature>
<dbReference type="CDD" id="cd03363">
    <property type="entry name" value="TOPRIM_TopoIA_TopoI"/>
    <property type="match status" value="1"/>
</dbReference>
<reference evidence="13 14" key="2">
    <citation type="journal article" date="2016" name="Genome Announc.">
        <title>Draft Genome Sequence of Erythromycin- and Oxytetracycline-Sensitive Nocardia seriolae Strain U-1 (NBRC 110359).</title>
        <authorList>
            <person name="Imajoh M."/>
            <person name="Sukeda M."/>
            <person name="Shimizu M."/>
            <person name="Yamane J."/>
            <person name="Ohnishi K."/>
            <person name="Oshima S."/>
        </authorList>
    </citation>
    <scope>NUCLEOTIDE SEQUENCE [LARGE SCALE GENOMIC DNA]</scope>
    <source>
        <strain evidence="13 14">U-1</strain>
    </source>
</reference>
<evidence type="ECO:0000259" key="11">
    <source>
        <dbReference type="PROSITE" id="PS52039"/>
    </source>
</evidence>
<dbReference type="InterPro" id="IPR003602">
    <property type="entry name" value="Topo_IA_DNA-bd_dom"/>
</dbReference>
<proteinExistence type="inferred from homology"/>
<dbReference type="InterPro" id="IPR005733">
    <property type="entry name" value="TopoI_bac-type"/>
</dbReference>
<dbReference type="InterPro" id="IPR006171">
    <property type="entry name" value="TOPRIM_dom"/>
</dbReference>
<dbReference type="InterPro" id="IPR000380">
    <property type="entry name" value="Topo_IA"/>
</dbReference>
<feature type="active site" description="O-(5'-phospho-DNA)-tyrosine intermediate" evidence="8">
    <location>
        <position position="321"/>
    </location>
</feature>
<dbReference type="PROSITE" id="PS52039">
    <property type="entry name" value="TOPO_IA_2"/>
    <property type="match status" value="1"/>
</dbReference>
<evidence type="ECO:0000313" key="15">
    <source>
        <dbReference type="Proteomes" id="UP000180166"/>
    </source>
</evidence>
<dbReference type="InterPro" id="IPR013824">
    <property type="entry name" value="Topo_IA_cen_sub1"/>
</dbReference>
<dbReference type="CDD" id="cd00186">
    <property type="entry name" value="TOP1Ac"/>
    <property type="match status" value="1"/>
</dbReference>
<dbReference type="InterPro" id="IPR023406">
    <property type="entry name" value="Topo_IA_AS"/>
</dbReference>
<dbReference type="Pfam" id="PF01131">
    <property type="entry name" value="Topoisom_bac"/>
    <property type="match status" value="1"/>
</dbReference>
<keyword evidence="7 8" id="KW-0413">Isomerase</keyword>
<evidence type="ECO:0000256" key="3">
    <source>
        <dbReference type="ARBA" id="ARBA00022723"/>
    </source>
</evidence>
<feature type="site" description="Interaction with DNA" evidence="8">
    <location>
        <position position="151"/>
    </location>
</feature>
<feature type="site" description="Interaction with DNA" evidence="8">
    <location>
        <position position="156"/>
    </location>
</feature>
<dbReference type="EC" id="5.6.2.1" evidence="8"/>
<dbReference type="SMART" id="SM00437">
    <property type="entry name" value="TOP1Ac"/>
    <property type="match status" value="1"/>
</dbReference>
<comment type="catalytic activity">
    <reaction evidence="1 8">
        <text>ATP-independent breakage of single-stranded DNA, followed by passage and rejoining.</text>
        <dbReference type="EC" id="5.6.2.1"/>
    </reaction>
</comment>
<dbReference type="EMBL" id="CP017839">
    <property type="protein sequence ID" value="APA94452.1"/>
    <property type="molecule type" value="Genomic_DNA"/>
</dbReference>
<dbReference type="SUPFAM" id="SSF56712">
    <property type="entry name" value="Prokaryotic type I DNA topoisomerase"/>
    <property type="match status" value="1"/>
</dbReference>
<keyword evidence="14" id="KW-1185">Reference proteome</keyword>
<dbReference type="InterPro" id="IPR013497">
    <property type="entry name" value="Topo_IA_cen"/>
</dbReference>